<protein>
    <submittedName>
        <fullName evidence="1">Uncharacterized protein</fullName>
    </submittedName>
</protein>
<organism evidence="1 2">
    <name type="scientific">Rhodoferax saidenbachensis</name>
    <dbReference type="NCBI Taxonomy" id="1484693"/>
    <lineage>
        <taxon>Bacteria</taxon>
        <taxon>Pseudomonadati</taxon>
        <taxon>Pseudomonadota</taxon>
        <taxon>Betaproteobacteria</taxon>
        <taxon>Burkholderiales</taxon>
        <taxon>Comamonadaceae</taxon>
        <taxon>Rhodoferax</taxon>
    </lineage>
</organism>
<reference evidence="1 2" key="1">
    <citation type="submission" date="2017-01" db="EMBL/GenBank/DDBJ databases">
        <authorList>
            <person name="Mah S.A."/>
            <person name="Swanson W.J."/>
            <person name="Moy G.W."/>
            <person name="Vacquier V.D."/>
        </authorList>
    </citation>
    <scope>NUCLEOTIDE SEQUENCE [LARGE SCALE GENOMIC DNA]</scope>
    <source>
        <strain evidence="1 2">DSM 22694</strain>
    </source>
</reference>
<dbReference type="STRING" id="1484693.RS694_13375"/>
<proteinExistence type="predicted"/>
<keyword evidence="2" id="KW-1185">Reference proteome</keyword>
<gene>
    <name evidence="1" type="ORF">RS694_13375</name>
</gene>
<dbReference type="AlphaFoldDB" id="A0A1P8KBP3"/>
<evidence type="ECO:0000313" key="1">
    <source>
        <dbReference type="EMBL" id="APW43424.1"/>
    </source>
</evidence>
<sequence length="120" mass="13163">MTSRLRALILLAALLWQSLGALEGFNISLRAAEFEHVTLHVQDASHLQHHHPADQLLHMDADETNLQHFHADVGSGGMGLLASAWPNPLDSNALRLPDTPASLWLSPTLEGPLRPPRYIA</sequence>
<name>A0A1P8KBP3_9BURK</name>
<dbReference type="Proteomes" id="UP000186110">
    <property type="component" value="Chromosome"/>
</dbReference>
<evidence type="ECO:0000313" key="2">
    <source>
        <dbReference type="Proteomes" id="UP000186110"/>
    </source>
</evidence>
<dbReference type="KEGG" id="rsb:RS694_13375"/>
<dbReference type="EMBL" id="CP019239">
    <property type="protein sequence ID" value="APW43424.1"/>
    <property type="molecule type" value="Genomic_DNA"/>
</dbReference>
<accession>A0A1P8KBP3</accession>
<dbReference type="RefSeq" id="WP_029708674.1">
    <property type="nucleotide sequence ID" value="NZ_CP019239.1"/>
</dbReference>